<dbReference type="AlphaFoldDB" id="A0A382B7Q2"/>
<dbReference type="GO" id="GO:0005524">
    <property type="term" value="F:ATP binding"/>
    <property type="evidence" value="ECO:0007669"/>
    <property type="project" value="UniProtKB-KW"/>
</dbReference>
<keyword evidence="2" id="KW-0436">Ligase</keyword>
<name>A0A382B7Q2_9ZZZZ</name>
<dbReference type="GO" id="GO:0004329">
    <property type="term" value="F:formate-tetrahydrofolate ligase activity"/>
    <property type="evidence" value="ECO:0007669"/>
    <property type="project" value="InterPro"/>
</dbReference>
<dbReference type="EMBL" id="UINC01028574">
    <property type="protein sequence ID" value="SVB09788.1"/>
    <property type="molecule type" value="Genomic_DNA"/>
</dbReference>
<keyword evidence="3" id="KW-0547">Nucleotide-binding</keyword>
<dbReference type="GO" id="GO:0006730">
    <property type="term" value="P:one-carbon metabolic process"/>
    <property type="evidence" value="ECO:0007669"/>
    <property type="project" value="UniProtKB-KW"/>
</dbReference>
<dbReference type="Pfam" id="PF01268">
    <property type="entry name" value="FTHFS"/>
    <property type="match status" value="1"/>
</dbReference>
<reference evidence="5" key="1">
    <citation type="submission" date="2018-05" db="EMBL/GenBank/DDBJ databases">
        <authorList>
            <person name="Lanie J.A."/>
            <person name="Ng W.-L."/>
            <person name="Kazmierczak K.M."/>
            <person name="Andrzejewski T.M."/>
            <person name="Davidsen T.M."/>
            <person name="Wayne K.J."/>
            <person name="Tettelin H."/>
            <person name="Glass J.I."/>
            <person name="Rusch D."/>
            <person name="Podicherti R."/>
            <person name="Tsui H.-C.T."/>
            <person name="Winkler M.E."/>
        </authorList>
    </citation>
    <scope>NUCLEOTIDE SEQUENCE</scope>
</reference>
<gene>
    <name evidence="5" type="ORF">METZ01_LOCUS162642</name>
</gene>
<evidence type="ECO:0000256" key="1">
    <source>
        <dbReference type="ARBA" id="ARBA00022563"/>
    </source>
</evidence>
<sequence>MKRKLSELLSPVPSDLDIAQSVDPLPITDIAADIGLELDELVPYGHYKAKVKLNVKERLSNRTNGNYIDVTAITPTPLGEGKTTTTVGLCQALGAHLGRKVITC</sequence>
<evidence type="ECO:0000256" key="2">
    <source>
        <dbReference type="ARBA" id="ARBA00022598"/>
    </source>
</evidence>
<organism evidence="5">
    <name type="scientific">marine metagenome</name>
    <dbReference type="NCBI Taxonomy" id="408172"/>
    <lineage>
        <taxon>unclassified sequences</taxon>
        <taxon>metagenomes</taxon>
        <taxon>ecological metagenomes</taxon>
    </lineage>
</organism>
<keyword evidence="4" id="KW-0067">ATP-binding</keyword>
<keyword evidence="1" id="KW-0554">One-carbon metabolism</keyword>
<evidence type="ECO:0000256" key="4">
    <source>
        <dbReference type="ARBA" id="ARBA00022840"/>
    </source>
</evidence>
<dbReference type="SUPFAM" id="SSF52540">
    <property type="entry name" value="P-loop containing nucleoside triphosphate hydrolases"/>
    <property type="match status" value="1"/>
</dbReference>
<accession>A0A382B7Q2</accession>
<dbReference type="InterPro" id="IPR027417">
    <property type="entry name" value="P-loop_NTPase"/>
</dbReference>
<evidence type="ECO:0008006" key="6">
    <source>
        <dbReference type="Google" id="ProtNLM"/>
    </source>
</evidence>
<feature type="non-terminal residue" evidence="5">
    <location>
        <position position="104"/>
    </location>
</feature>
<protein>
    <recommendedName>
        <fullName evidence="6">Formate--tetrahydrofolate ligase</fullName>
    </recommendedName>
</protein>
<proteinExistence type="predicted"/>
<dbReference type="Gene3D" id="3.40.50.300">
    <property type="entry name" value="P-loop containing nucleotide triphosphate hydrolases"/>
    <property type="match status" value="1"/>
</dbReference>
<evidence type="ECO:0000313" key="5">
    <source>
        <dbReference type="EMBL" id="SVB09788.1"/>
    </source>
</evidence>
<dbReference type="InterPro" id="IPR000559">
    <property type="entry name" value="Formate_THF_ligase"/>
</dbReference>
<evidence type="ECO:0000256" key="3">
    <source>
        <dbReference type="ARBA" id="ARBA00022741"/>
    </source>
</evidence>